<proteinExistence type="predicted"/>
<evidence type="ECO:0000313" key="2">
    <source>
        <dbReference type="EMBL" id="KAJ8888170.1"/>
    </source>
</evidence>
<feature type="region of interest" description="Disordered" evidence="1">
    <location>
        <begin position="14"/>
        <end position="40"/>
    </location>
</feature>
<gene>
    <name evidence="2" type="ORF">PR048_007657</name>
</gene>
<keyword evidence="3" id="KW-1185">Reference proteome</keyword>
<sequence>MPVTVLAHSFLSLPTLPPTHMGMHHTNSRHRYREEEGKKKKILFRTRPGGGELRNHPNPPTPRDFVPRESLLISGLRFKVPLAPRSSPPPPTVSLPVALGPFSSHRSKGGLDPSAHRRLEVGSFFFPPARHGGRIFLLDGSLLNLPRRECRLYRQAVCGVVVVVVAMVDLRRLWRLARSVFGRVARYLLRALRKLARLAASCSGISRECCWRRCRTARLSTRVNRARIVVWVTPGFSHVGIVPSDAAGRRVFSGISRFYVRAFRRFSIFASLHLHRDLKTSFLTCEKSYNFTRCRFAIGSRVKGPGYPCSYFPCPRQKKKAGAIRTTLPLASSVAINTKREAPELACYVLVVLRIGAAPGLLGRGGGGVPRENPPTSGIVQARSQLAKNPRVARPGIEPGSPWWEAGSLTDQPQRPLADWTHSNLATCSISFSLHRGECSNTPPPLLPGPTVSERLACSPPTRANRVQSPAESLPDFRMWESCWTMPLVGGFSRRSPVSLALSFRRCSILTPPHPHRLSKLRCYELPKYLHIPPPFF</sequence>
<evidence type="ECO:0000256" key="1">
    <source>
        <dbReference type="SAM" id="MobiDB-lite"/>
    </source>
</evidence>
<reference evidence="2 3" key="1">
    <citation type="submission" date="2023-02" db="EMBL/GenBank/DDBJ databases">
        <title>LHISI_Scaffold_Assembly.</title>
        <authorList>
            <person name="Stuart O.P."/>
            <person name="Cleave R."/>
            <person name="Magrath M.J.L."/>
            <person name="Mikheyev A.S."/>
        </authorList>
    </citation>
    <scope>NUCLEOTIDE SEQUENCE [LARGE SCALE GENOMIC DNA]</scope>
    <source>
        <strain evidence="2">Daus_M_001</strain>
        <tissue evidence="2">Leg muscle</tissue>
    </source>
</reference>
<feature type="compositionally biased region" description="Basic residues" evidence="1">
    <location>
        <begin position="22"/>
        <end position="31"/>
    </location>
</feature>
<dbReference type="Proteomes" id="UP001159363">
    <property type="component" value="Chromosome 3"/>
</dbReference>
<comment type="caution">
    <text evidence="2">The sequence shown here is derived from an EMBL/GenBank/DDBJ whole genome shotgun (WGS) entry which is preliminary data.</text>
</comment>
<protein>
    <submittedName>
        <fullName evidence="2">Uncharacterized protein</fullName>
    </submittedName>
</protein>
<accession>A0ABQ9HV31</accession>
<evidence type="ECO:0000313" key="3">
    <source>
        <dbReference type="Proteomes" id="UP001159363"/>
    </source>
</evidence>
<organism evidence="2 3">
    <name type="scientific">Dryococelus australis</name>
    <dbReference type="NCBI Taxonomy" id="614101"/>
    <lineage>
        <taxon>Eukaryota</taxon>
        <taxon>Metazoa</taxon>
        <taxon>Ecdysozoa</taxon>
        <taxon>Arthropoda</taxon>
        <taxon>Hexapoda</taxon>
        <taxon>Insecta</taxon>
        <taxon>Pterygota</taxon>
        <taxon>Neoptera</taxon>
        <taxon>Polyneoptera</taxon>
        <taxon>Phasmatodea</taxon>
        <taxon>Verophasmatodea</taxon>
        <taxon>Anareolatae</taxon>
        <taxon>Phasmatidae</taxon>
        <taxon>Eurycanthinae</taxon>
        <taxon>Dryococelus</taxon>
    </lineage>
</organism>
<dbReference type="EMBL" id="JARBHB010000003">
    <property type="protein sequence ID" value="KAJ8888170.1"/>
    <property type="molecule type" value="Genomic_DNA"/>
</dbReference>
<name>A0ABQ9HV31_9NEOP</name>